<evidence type="ECO:0000256" key="2">
    <source>
        <dbReference type="SAM" id="SignalP"/>
    </source>
</evidence>
<name>A0A4D4J8X4_9PSEU</name>
<feature type="chain" id="PRO_5039465037" description="DUF2020 domain-containing protein" evidence="2">
    <location>
        <begin position="25"/>
        <end position="184"/>
    </location>
</feature>
<feature type="domain" description="DUF2020" evidence="3">
    <location>
        <begin position="53"/>
        <end position="184"/>
    </location>
</feature>
<organism evidence="4 5">
    <name type="scientific">Gandjariella thermophila</name>
    <dbReference type="NCBI Taxonomy" id="1931992"/>
    <lineage>
        <taxon>Bacteria</taxon>
        <taxon>Bacillati</taxon>
        <taxon>Actinomycetota</taxon>
        <taxon>Actinomycetes</taxon>
        <taxon>Pseudonocardiales</taxon>
        <taxon>Pseudonocardiaceae</taxon>
        <taxon>Gandjariella</taxon>
    </lineage>
</organism>
<proteinExistence type="predicted"/>
<accession>A0A4D4J8X4</accession>
<dbReference type="EMBL" id="BJFL01000010">
    <property type="protein sequence ID" value="GDY30946.1"/>
    <property type="molecule type" value="Genomic_DNA"/>
</dbReference>
<feature type="region of interest" description="Disordered" evidence="1">
    <location>
        <begin position="31"/>
        <end position="58"/>
    </location>
</feature>
<dbReference type="AlphaFoldDB" id="A0A4D4J8X4"/>
<reference evidence="5" key="1">
    <citation type="submission" date="2019-04" db="EMBL/GenBank/DDBJ databases">
        <title>Draft genome sequence of Pseudonocardiaceae bacterium SL3-2-4.</title>
        <authorList>
            <person name="Ningsih F."/>
            <person name="Yokota A."/>
            <person name="Sakai Y."/>
            <person name="Nanatani K."/>
            <person name="Yabe S."/>
            <person name="Oetari A."/>
            <person name="Sjamsuridzal W."/>
        </authorList>
    </citation>
    <scope>NUCLEOTIDE SEQUENCE [LARGE SCALE GENOMIC DNA]</scope>
    <source>
        <strain evidence="5">SL3-2-4</strain>
    </source>
</reference>
<dbReference type="PROSITE" id="PS51257">
    <property type="entry name" value="PROKAR_LIPOPROTEIN"/>
    <property type="match status" value="1"/>
</dbReference>
<comment type="caution">
    <text evidence="4">The sequence shown here is derived from an EMBL/GenBank/DDBJ whole genome shotgun (WGS) entry which is preliminary data.</text>
</comment>
<evidence type="ECO:0000256" key="1">
    <source>
        <dbReference type="SAM" id="MobiDB-lite"/>
    </source>
</evidence>
<evidence type="ECO:0000259" key="3">
    <source>
        <dbReference type="Pfam" id="PF09449"/>
    </source>
</evidence>
<dbReference type="InterPro" id="IPR018567">
    <property type="entry name" value="DUF2020"/>
</dbReference>
<keyword evidence="2" id="KW-0732">Signal</keyword>
<evidence type="ECO:0000313" key="4">
    <source>
        <dbReference type="EMBL" id="GDY30946.1"/>
    </source>
</evidence>
<sequence>MLISRVTRRVVPVAGSLLALLATAACNLTGSHPAGESSAQPAPAAAPVALPPQPQPTANGPCPYLQTEFVAEANGQHVGKVRVSADQPHPACFFYRPDGGLQLTARVYVGDPKVAKGLVDQAAPVGTSNPASLDGGWQGGSQPTDSGAVYAVAKGGEAIVVTTNQKQTIKARRVTEQVISALAL</sequence>
<keyword evidence="5" id="KW-1185">Reference proteome</keyword>
<dbReference type="Gene3D" id="3.40.1000.10">
    <property type="entry name" value="Mog1/PsbP, alpha/beta/alpha sandwich"/>
    <property type="match status" value="1"/>
</dbReference>
<dbReference type="Pfam" id="PF09449">
    <property type="entry name" value="DUF2020"/>
    <property type="match status" value="1"/>
</dbReference>
<evidence type="ECO:0000313" key="5">
    <source>
        <dbReference type="Proteomes" id="UP000298860"/>
    </source>
</evidence>
<dbReference type="InterPro" id="IPR016123">
    <property type="entry name" value="Mog1/PsbP_a/b/a-sand"/>
</dbReference>
<gene>
    <name evidence="4" type="ORF">GTS_25790</name>
</gene>
<feature type="signal peptide" evidence="2">
    <location>
        <begin position="1"/>
        <end position="24"/>
    </location>
</feature>
<dbReference type="SUPFAM" id="SSF55724">
    <property type="entry name" value="Mog1p/PsbP-like"/>
    <property type="match status" value="1"/>
</dbReference>
<protein>
    <recommendedName>
        <fullName evidence="3">DUF2020 domain-containing protein</fullName>
    </recommendedName>
</protein>
<dbReference type="Proteomes" id="UP000298860">
    <property type="component" value="Unassembled WGS sequence"/>
</dbReference>
<feature type="compositionally biased region" description="Low complexity" evidence="1">
    <location>
        <begin position="39"/>
        <end position="48"/>
    </location>
</feature>